<evidence type="ECO:0000313" key="4">
    <source>
        <dbReference type="Proteomes" id="UP000641803"/>
    </source>
</evidence>
<keyword evidence="1" id="KW-0175">Coiled coil</keyword>
<dbReference type="InterPro" id="IPR021804">
    <property type="entry name" value="DUF3375"/>
</dbReference>
<dbReference type="Pfam" id="PF11855">
    <property type="entry name" value="DUF3375"/>
    <property type="match status" value="1"/>
</dbReference>
<feature type="compositionally biased region" description="Pro residues" evidence="2">
    <location>
        <begin position="613"/>
        <end position="632"/>
    </location>
</feature>
<dbReference type="EMBL" id="JACSQQ010000011">
    <property type="protein sequence ID" value="MBD7950438.1"/>
    <property type="molecule type" value="Genomic_DNA"/>
</dbReference>
<feature type="region of interest" description="Disordered" evidence="2">
    <location>
        <begin position="66"/>
        <end position="101"/>
    </location>
</feature>
<dbReference type="RefSeq" id="WP_191795863.1">
    <property type="nucleotide sequence ID" value="NZ_JACSQQ010000011.1"/>
</dbReference>
<keyword evidence="4" id="KW-1185">Reference proteome</keyword>
<feature type="region of interest" description="Disordered" evidence="2">
    <location>
        <begin position="544"/>
        <end position="568"/>
    </location>
</feature>
<protein>
    <submittedName>
        <fullName evidence="3">DUF3375 domain-containing protein</fullName>
    </submittedName>
</protein>
<sequence length="638" mass="69519">MQHDDIDALRRTPAWRLLRSDNAPLALSFLGTVFVEQNVRSIGEAELVSLLDDALYAIDGPVPARVQPRPVAEGDEPATGSDAVGQEGADAEGETAAGARRYPRSPKAYLDHWAAPEQGWLRKFYPTGSEEAHYDATPAVEKAVSWVVALRERSFVGTESRLNTVFELLRQLTVGTESDADARLRELEARRARIDEEIERVRAGQLSLLDAAAQRDRYQQLTGTAADLLADFREVEANFRTLDREMRERITGWDGAKGDLLDAVVGSRSAIADSDQGRSFHAFYDFLLDRQRQEEFAELVEKVQALPALEEQVGDDGEAAPGVTGRAAGRRLRRIHYDWLDAGERTQSTVRVLSEQLRRFLDDQVWLENRRVIDVLRSIESRALALRDTPDRLRLGAAETGPLATTMDATSVDVHLPTERPLYRPQHQEPLASEGVTAGVADFDASALFTQVHVDPERLSRTVRDALRRRGQVSLAQLVEENPLEQGLAELVTYLSLDDPRFAVVHDPAHTDEVRWVVDDHVPGDPGGAPVGEGETIEAAEAARAAEARVAGAEGDDGSAARPTGPRVRVARVPRVTFARTGAKDLAGAVARSLAQAQPAAPGQPSAPSGQPSAPPGQPSAQKPPQPTPQPTPQEGTP</sequence>
<accession>A0ABR8RRQ0</accession>
<evidence type="ECO:0000313" key="3">
    <source>
        <dbReference type="EMBL" id="MBD7950438.1"/>
    </source>
</evidence>
<proteinExistence type="predicted"/>
<name>A0ABR8RRQ0_9CELL</name>
<dbReference type="Proteomes" id="UP000641803">
    <property type="component" value="Unassembled WGS sequence"/>
</dbReference>
<feature type="region of interest" description="Disordered" evidence="2">
    <location>
        <begin position="589"/>
        <end position="638"/>
    </location>
</feature>
<feature type="coiled-coil region" evidence="1">
    <location>
        <begin position="177"/>
        <end position="204"/>
    </location>
</feature>
<reference evidence="3 4" key="1">
    <citation type="submission" date="2020-08" db="EMBL/GenBank/DDBJ databases">
        <title>A Genomic Blueprint of the Chicken Gut Microbiome.</title>
        <authorList>
            <person name="Gilroy R."/>
            <person name="Ravi A."/>
            <person name="Getino M."/>
            <person name="Pursley I."/>
            <person name="Horton D.L."/>
            <person name="Alikhan N.-F."/>
            <person name="Baker D."/>
            <person name="Gharbi K."/>
            <person name="Hall N."/>
            <person name="Watson M."/>
            <person name="Adriaenssens E.M."/>
            <person name="Foster-Nyarko E."/>
            <person name="Jarju S."/>
            <person name="Secka A."/>
            <person name="Antonio M."/>
            <person name="Oren A."/>
            <person name="Chaudhuri R."/>
            <person name="La Ragione R.M."/>
            <person name="Hildebrand F."/>
            <person name="Pallen M.J."/>
        </authorList>
    </citation>
    <scope>NUCLEOTIDE SEQUENCE [LARGE SCALE GENOMIC DNA]</scope>
    <source>
        <strain evidence="3 4">Sa4CUA1</strain>
    </source>
</reference>
<evidence type="ECO:0000256" key="2">
    <source>
        <dbReference type="SAM" id="MobiDB-lite"/>
    </source>
</evidence>
<organism evidence="3 4">
    <name type="scientific">Oerskovia rustica</name>
    <dbReference type="NCBI Taxonomy" id="2762237"/>
    <lineage>
        <taxon>Bacteria</taxon>
        <taxon>Bacillati</taxon>
        <taxon>Actinomycetota</taxon>
        <taxon>Actinomycetes</taxon>
        <taxon>Micrococcales</taxon>
        <taxon>Cellulomonadaceae</taxon>
        <taxon>Oerskovia</taxon>
    </lineage>
</organism>
<feature type="compositionally biased region" description="Low complexity" evidence="2">
    <location>
        <begin position="544"/>
        <end position="553"/>
    </location>
</feature>
<feature type="compositionally biased region" description="Low complexity" evidence="2">
    <location>
        <begin position="595"/>
        <end position="612"/>
    </location>
</feature>
<evidence type="ECO:0000256" key="1">
    <source>
        <dbReference type="SAM" id="Coils"/>
    </source>
</evidence>
<comment type="caution">
    <text evidence="3">The sequence shown here is derived from an EMBL/GenBank/DDBJ whole genome shotgun (WGS) entry which is preliminary data.</text>
</comment>
<gene>
    <name evidence="3" type="ORF">H9652_08455</name>
</gene>